<dbReference type="GO" id="GO:0006313">
    <property type="term" value="P:DNA transposition"/>
    <property type="evidence" value="ECO:0007669"/>
    <property type="project" value="InterPro"/>
</dbReference>
<dbReference type="Proteomes" id="UP000667802">
    <property type="component" value="Unassembled WGS sequence"/>
</dbReference>
<protein>
    <submittedName>
        <fullName evidence="4">Transposase</fullName>
    </submittedName>
</protein>
<sequence>MENSSQWVGIDVSKATLDVYIRPIGKALKVGNTELEIINLIEQLRSYNINLIVLEATGGLETELIIQLQAALLPVALINPRQGRDFAKATGRLAKTDAIDAQTLAHFGEAMKPTVLAIESESARQLGELISRRRQLVEMQTAEKNRRSRARGRALVDIEEHIEYLDKRLEQINSEIEQLTQNNQQWIDKVNLLKTTPGIGPVISTTLVSDLPELGKLTAKQISRLVGVAPINHDSGQHKGKRMINGGRAHVRATLYMGAVVAIRHNPLIKAFYQRLVERGKSKKLALTACVHKMLVILNAMVRDNLPWRKTDNSQLIVTTMS</sequence>
<keyword evidence="1" id="KW-0175">Coiled coil</keyword>
<proteinExistence type="predicted"/>
<comment type="caution">
    <text evidence="4">The sequence shown here is derived from an EMBL/GenBank/DDBJ whole genome shotgun (WGS) entry which is preliminary data.</text>
</comment>
<evidence type="ECO:0000256" key="1">
    <source>
        <dbReference type="SAM" id="Coils"/>
    </source>
</evidence>
<dbReference type="InterPro" id="IPR047650">
    <property type="entry name" value="Transpos_IS110"/>
</dbReference>
<dbReference type="Pfam" id="PF02371">
    <property type="entry name" value="Transposase_20"/>
    <property type="match status" value="1"/>
</dbReference>
<evidence type="ECO:0000259" key="3">
    <source>
        <dbReference type="Pfam" id="PF02371"/>
    </source>
</evidence>
<dbReference type="Pfam" id="PF01548">
    <property type="entry name" value="DEDD_Tnp_IS110"/>
    <property type="match status" value="1"/>
</dbReference>
<dbReference type="AlphaFoldDB" id="A0AAP5IF33"/>
<dbReference type="InterPro" id="IPR003346">
    <property type="entry name" value="Transposase_20"/>
</dbReference>
<evidence type="ECO:0000313" key="4">
    <source>
        <dbReference type="EMBL" id="MDR9899797.1"/>
    </source>
</evidence>
<dbReference type="PANTHER" id="PTHR33055:SF13">
    <property type="entry name" value="TRANSPOSASE"/>
    <property type="match status" value="1"/>
</dbReference>
<reference evidence="5" key="1">
    <citation type="journal article" date="2021" name="Science">
        <title>Hunting the eagle killer: A cyanobacterial neurotoxin causes vacuolar myelinopathy.</title>
        <authorList>
            <person name="Breinlinger S."/>
            <person name="Phillips T.J."/>
            <person name="Haram B.N."/>
            <person name="Mares J."/>
            <person name="Martinez Yerena J.A."/>
            <person name="Hrouzek P."/>
            <person name="Sobotka R."/>
            <person name="Henderson W.M."/>
            <person name="Schmieder P."/>
            <person name="Williams S.M."/>
            <person name="Lauderdale J.D."/>
            <person name="Wilde H.D."/>
            <person name="Gerrin W."/>
            <person name="Kust A."/>
            <person name="Washington J.W."/>
            <person name="Wagner C."/>
            <person name="Geier B."/>
            <person name="Liebeke M."/>
            <person name="Enke H."/>
            <person name="Niedermeyer T.H.J."/>
            <person name="Wilde S.B."/>
        </authorList>
    </citation>
    <scope>NUCLEOTIDE SEQUENCE [LARGE SCALE GENOMIC DNA]</scope>
    <source>
        <strain evidence="5">Thurmond2011</strain>
    </source>
</reference>
<feature type="domain" description="Transposase IS110-like N-terminal" evidence="2">
    <location>
        <begin position="8"/>
        <end position="146"/>
    </location>
</feature>
<name>A0AAP5IF33_9CYAN</name>
<dbReference type="RefSeq" id="WP_208350529.1">
    <property type="nucleotide sequence ID" value="NZ_JAALHA020000027.1"/>
</dbReference>
<organism evidence="4 5">
    <name type="scientific">Aetokthonos hydrillicola Thurmond2011</name>
    <dbReference type="NCBI Taxonomy" id="2712845"/>
    <lineage>
        <taxon>Bacteria</taxon>
        <taxon>Bacillati</taxon>
        <taxon>Cyanobacteriota</taxon>
        <taxon>Cyanophyceae</taxon>
        <taxon>Nostocales</taxon>
        <taxon>Hapalosiphonaceae</taxon>
        <taxon>Aetokthonos</taxon>
    </lineage>
</organism>
<gene>
    <name evidence="4" type="ORF">G7B40_035350</name>
</gene>
<dbReference type="EMBL" id="JAALHA020000027">
    <property type="protein sequence ID" value="MDR9899797.1"/>
    <property type="molecule type" value="Genomic_DNA"/>
</dbReference>
<evidence type="ECO:0000313" key="5">
    <source>
        <dbReference type="Proteomes" id="UP000667802"/>
    </source>
</evidence>
<keyword evidence="5" id="KW-1185">Reference proteome</keyword>
<feature type="coiled-coil region" evidence="1">
    <location>
        <begin position="155"/>
        <end position="196"/>
    </location>
</feature>
<dbReference type="GO" id="GO:0003677">
    <property type="term" value="F:DNA binding"/>
    <property type="evidence" value="ECO:0007669"/>
    <property type="project" value="InterPro"/>
</dbReference>
<feature type="domain" description="Transposase IS116/IS110/IS902 C-terminal" evidence="3">
    <location>
        <begin position="191"/>
        <end position="274"/>
    </location>
</feature>
<dbReference type="GO" id="GO:0004803">
    <property type="term" value="F:transposase activity"/>
    <property type="evidence" value="ECO:0007669"/>
    <property type="project" value="InterPro"/>
</dbReference>
<evidence type="ECO:0000259" key="2">
    <source>
        <dbReference type="Pfam" id="PF01548"/>
    </source>
</evidence>
<accession>A0AAP5IF33</accession>
<dbReference type="InterPro" id="IPR002525">
    <property type="entry name" value="Transp_IS110-like_N"/>
</dbReference>
<dbReference type="PANTHER" id="PTHR33055">
    <property type="entry name" value="TRANSPOSASE FOR INSERTION SEQUENCE ELEMENT IS1111A"/>
    <property type="match status" value="1"/>
</dbReference>